<comment type="caution">
    <text evidence="3">The sequence shown here is derived from an EMBL/GenBank/DDBJ whole genome shotgun (WGS) entry which is preliminary data.</text>
</comment>
<dbReference type="Pfam" id="PF23544">
    <property type="entry name" value="AtuA_ferredoxin"/>
    <property type="match status" value="1"/>
</dbReference>
<protein>
    <recommendedName>
        <fullName evidence="5">DUF1446 domain-containing protein</fullName>
    </recommendedName>
</protein>
<dbReference type="RefSeq" id="XP_060280023.1">
    <property type="nucleotide sequence ID" value="XM_060430681.1"/>
</dbReference>
<proteinExistence type="predicted"/>
<dbReference type="PANTHER" id="PTHR47585">
    <property type="match status" value="1"/>
</dbReference>
<dbReference type="EMBL" id="MU839024">
    <property type="protein sequence ID" value="KAK1763810.1"/>
    <property type="molecule type" value="Genomic_DNA"/>
</dbReference>
<evidence type="ECO:0000259" key="2">
    <source>
        <dbReference type="Pfam" id="PF23544"/>
    </source>
</evidence>
<reference evidence="3" key="1">
    <citation type="submission" date="2023-06" db="EMBL/GenBank/DDBJ databases">
        <title>Genome-scale phylogeny and comparative genomics of the fungal order Sordariales.</title>
        <authorList>
            <consortium name="Lawrence Berkeley National Laboratory"/>
            <person name="Hensen N."/>
            <person name="Bonometti L."/>
            <person name="Westerberg I."/>
            <person name="Brannstrom I.O."/>
            <person name="Guillou S."/>
            <person name="Cros-Aarteil S."/>
            <person name="Calhoun S."/>
            <person name="Haridas S."/>
            <person name="Kuo A."/>
            <person name="Mondo S."/>
            <person name="Pangilinan J."/>
            <person name="Riley R."/>
            <person name="Labutti K."/>
            <person name="Andreopoulos B."/>
            <person name="Lipzen A."/>
            <person name="Chen C."/>
            <person name="Yanf M."/>
            <person name="Daum C."/>
            <person name="Ng V."/>
            <person name="Clum A."/>
            <person name="Steindorff A."/>
            <person name="Ohm R."/>
            <person name="Martin F."/>
            <person name="Silar P."/>
            <person name="Natvig D."/>
            <person name="Lalanne C."/>
            <person name="Gautier V."/>
            <person name="Ament-Velasquez S.L."/>
            <person name="Kruys A."/>
            <person name="Hutchinson M.I."/>
            <person name="Powell A.J."/>
            <person name="Barry K."/>
            <person name="Miller A.N."/>
            <person name="Grigoriev I.V."/>
            <person name="Debuchy R."/>
            <person name="Gladieux P."/>
            <person name="Thoren M.H."/>
            <person name="Johannesson H."/>
        </authorList>
    </citation>
    <scope>NUCLEOTIDE SEQUENCE</scope>
    <source>
        <strain evidence="3">8032-3</strain>
    </source>
</reference>
<evidence type="ECO:0000259" key="1">
    <source>
        <dbReference type="Pfam" id="PF07287"/>
    </source>
</evidence>
<dbReference type="PANTHER" id="PTHR47585:SF2">
    <property type="entry name" value="DUF1446 DOMAIN PROTEIN (AFU_ORTHOLOGUE AFUA_6G11420)"/>
    <property type="match status" value="1"/>
</dbReference>
<dbReference type="Pfam" id="PF07287">
    <property type="entry name" value="AtuA"/>
    <property type="match status" value="1"/>
</dbReference>
<dbReference type="AlphaFoldDB" id="A0AAJ0BT55"/>
<evidence type="ECO:0008006" key="5">
    <source>
        <dbReference type="Google" id="ProtNLM"/>
    </source>
</evidence>
<organism evidence="3 4">
    <name type="scientific">Phialemonium atrogriseum</name>
    <dbReference type="NCBI Taxonomy" id="1093897"/>
    <lineage>
        <taxon>Eukaryota</taxon>
        <taxon>Fungi</taxon>
        <taxon>Dikarya</taxon>
        <taxon>Ascomycota</taxon>
        <taxon>Pezizomycotina</taxon>
        <taxon>Sordariomycetes</taxon>
        <taxon>Sordariomycetidae</taxon>
        <taxon>Cephalothecales</taxon>
        <taxon>Cephalothecaceae</taxon>
        <taxon>Phialemonium</taxon>
    </lineage>
</organism>
<dbReference type="GeneID" id="85313868"/>
<evidence type="ECO:0000313" key="3">
    <source>
        <dbReference type="EMBL" id="KAK1763810.1"/>
    </source>
</evidence>
<accession>A0AAJ0BT55</accession>
<sequence>MPAAKRAVRVAGASGGFADRQRAIHDLAKNCNVDVIIGDWMSECTMTIHGSSKIANANALAKDPNAAVIDLFDPSFMGSLGPALPYLQQNGVKVAVNAGASAPGLLAKTVKDEVTRQGLDLKVAWVEGDDVTEQVNELRKSGEKFKSIDTGKDLDEWGHDPLCAQCYLGGMGIAEAFKNGADIVVCGRVADAAPAIGAAAWWHGWDASNFDALAGSLIAGHLIECSTYATGGYYSGFKDLFDGCENLGFPIAAIEANGDAVFTKEENGTGGEMSVGTLTSQLVYEIQGPLYYNSDVTANIEDIKFEQIGKNEVRMTGVKGIAPPATTKVGITAQGGYQAEFHYLFVGLDIQKKAEWTEKQIRYAMRDHIHKFSKIKFHLIGSPAQDPETQDSATVDFRIFVQSKDPSILGMGSWASLGGADSFTRWCMQNFLTSAPGASVTPDSRQSSGKPIFEYWVSILPQAVVRQRVYLEWTGQAIDIPTPTKTQPYANDQKSYDTANPVDLASFGPTTRGPLGWVVMGRSGDKASNANVGFFVRHDDEWDWLRSLLSTEKLISLLGKEYLGHGVERFEMPNLRAVHFLVRDHLDRGFNSTSSLDALGKNLGEFLRSKWVDIPDKFLARGKI</sequence>
<gene>
    <name evidence="3" type="ORF">QBC33DRAFT_573002</name>
</gene>
<dbReference type="InterPro" id="IPR056362">
    <property type="entry name" value="AtuA-like_ferredoxin_dom"/>
</dbReference>
<dbReference type="Proteomes" id="UP001244011">
    <property type="component" value="Unassembled WGS sequence"/>
</dbReference>
<dbReference type="InterPro" id="IPR010839">
    <property type="entry name" value="AtuA_N"/>
</dbReference>
<evidence type="ECO:0000313" key="4">
    <source>
        <dbReference type="Proteomes" id="UP001244011"/>
    </source>
</evidence>
<feature type="domain" description="AtuA-like ferredoxin-fold" evidence="2">
    <location>
        <begin position="518"/>
        <end position="612"/>
    </location>
</feature>
<feature type="domain" description="Acyclic terpene utilisation N-terminal" evidence="1">
    <location>
        <begin position="8"/>
        <end position="470"/>
    </location>
</feature>
<keyword evidence="4" id="KW-1185">Reference proteome</keyword>
<name>A0AAJ0BT55_9PEZI</name>